<organism evidence="9">
    <name type="scientific">Dunaliella tertiolecta</name>
    <name type="common">Green alga</name>
    <dbReference type="NCBI Taxonomy" id="3047"/>
    <lineage>
        <taxon>Eukaryota</taxon>
        <taxon>Viridiplantae</taxon>
        <taxon>Chlorophyta</taxon>
        <taxon>core chlorophytes</taxon>
        <taxon>Chlorophyceae</taxon>
        <taxon>CS clade</taxon>
        <taxon>Chlamydomonadales</taxon>
        <taxon>Dunaliellaceae</taxon>
        <taxon>Dunaliella</taxon>
    </lineage>
</organism>
<accession>A0A7S3VPK1</accession>
<dbReference type="GO" id="GO:0035556">
    <property type="term" value="P:intracellular signal transduction"/>
    <property type="evidence" value="ECO:0007669"/>
    <property type="project" value="InterPro"/>
</dbReference>
<evidence type="ECO:0000313" key="9">
    <source>
        <dbReference type="EMBL" id="CAE0499549.1"/>
    </source>
</evidence>
<dbReference type="GO" id="GO:0005886">
    <property type="term" value="C:plasma membrane"/>
    <property type="evidence" value="ECO:0007669"/>
    <property type="project" value="TreeGrafter"/>
</dbReference>
<dbReference type="InterPro" id="IPR029787">
    <property type="entry name" value="Nucleotide_cyclase"/>
</dbReference>
<comment type="subcellular location">
    <subcellularLocation>
        <location evidence="1">Membrane</location>
    </subcellularLocation>
</comment>
<keyword evidence="4" id="KW-1133">Transmembrane helix</keyword>
<feature type="region of interest" description="Disordered" evidence="7">
    <location>
        <begin position="248"/>
        <end position="278"/>
    </location>
</feature>
<dbReference type="SMART" id="SM00044">
    <property type="entry name" value="CYCc"/>
    <property type="match status" value="1"/>
</dbReference>
<dbReference type="Gene3D" id="3.30.70.1230">
    <property type="entry name" value="Nucleotide cyclase"/>
    <property type="match status" value="1"/>
</dbReference>
<dbReference type="GO" id="GO:0004016">
    <property type="term" value="F:adenylate cyclase activity"/>
    <property type="evidence" value="ECO:0007669"/>
    <property type="project" value="TreeGrafter"/>
</dbReference>
<feature type="compositionally biased region" description="Polar residues" evidence="7">
    <location>
        <begin position="262"/>
        <end position="278"/>
    </location>
</feature>
<dbReference type="PANTHER" id="PTHR11920">
    <property type="entry name" value="GUANYLYL CYCLASE"/>
    <property type="match status" value="1"/>
</dbReference>
<evidence type="ECO:0000256" key="1">
    <source>
        <dbReference type="ARBA" id="ARBA00004370"/>
    </source>
</evidence>
<dbReference type="GO" id="GO:0007168">
    <property type="term" value="P:receptor guanylyl cyclase signaling pathway"/>
    <property type="evidence" value="ECO:0007669"/>
    <property type="project" value="TreeGrafter"/>
</dbReference>
<dbReference type="CDD" id="cd07302">
    <property type="entry name" value="CHD"/>
    <property type="match status" value="1"/>
</dbReference>
<dbReference type="GO" id="GO:0001653">
    <property type="term" value="F:peptide receptor activity"/>
    <property type="evidence" value="ECO:0007669"/>
    <property type="project" value="TreeGrafter"/>
</dbReference>
<evidence type="ECO:0000256" key="5">
    <source>
        <dbReference type="ARBA" id="ARBA00023136"/>
    </source>
</evidence>
<keyword evidence="5" id="KW-0472">Membrane</keyword>
<sequence length="716" mass="75477">MPAEASTGARPTPPSGSMTLPLSTSNSVRPSLYSSTYSSGTIPHCSTSTATRFTSSSRSSPGMDFIPFSPSPVVEHAASRDYRNSVGGAPAPMHKLHVAVASPRHRPSISLAHKSEDNVGASLDRNSKGGSPKGGGLKLSSSALSRIRTPAHRSSSGSGFDRTMTMLEVLSSNNSLGTLSHRDSAEASAVTAHVLPAAGPSSCLGHKELEGFWTSDLCIGAEPQEGFQHLRHHDMPSPPWLLGSLDGAKAPHSKAEGATTAAPGSSVVQPHSSPFQQASPDAFTLWREGKQGATASAPESGPNRLEGIVEEKTNSICSEGPAAGKSEWSVKAVRSATASSSGEAKAEFFEVSIHPLLPGPGRRPMAMMSVANVSEQCQVQDALLSLAEGQLLLLSSFLPQHAIEFLAKQCNAASLPQPHSLARSHRQVTLMFVDVVGFTSMATRCKPHDVMLLLNTLFSRFDSLTDKFNVHKLETAGDCYIVTAGILSNEERNGFVSTLESHDPTASARRVMEFAKALLGETAKVKMPRSSGDAPVQVRIGIHTGDVVSGLIGSKLPKFSLCGDAMNTASRMESTGQAGRIQVSETTHALLPEYAWQAHSVIVKGKGAMRSFLWDPEVNGGWSLAARPPAQQSSPLPQVLCGGSNPNSEPLYRMSTSGTVPGSSRGSPCLPEQYQLALCATETLVSGKDHHHQLRLKRASSMHGLKSLAQGASATS</sequence>
<feature type="compositionally biased region" description="Low complexity" evidence="7">
    <location>
        <begin position="46"/>
        <end position="60"/>
    </location>
</feature>
<keyword evidence="2" id="KW-0812">Transmembrane</keyword>
<feature type="region of interest" description="Disordered" evidence="7">
    <location>
        <begin position="1"/>
        <end position="60"/>
    </location>
</feature>
<proteinExistence type="predicted"/>
<dbReference type="SUPFAM" id="SSF55073">
    <property type="entry name" value="Nucleotide cyclase"/>
    <property type="match status" value="1"/>
</dbReference>
<reference evidence="9" key="1">
    <citation type="submission" date="2021-01" db="EMBL/GenBank/DDBJ databases">
        <authorList>
            <person name="Corre E."/>
            <person name="Pelletier E."/>
            <person name="Niang G."/>
            <person name="Scheremetjew M."/>
            <person name="Finn R."/>
            <person name="Kale V."/>
            <person name="Holt S."/>
            <person name="Cochrane G."/>
            <person name="Meng A."/>
            <person name="Brown T."/>
            <person name="Cohen L."/>
        </authorList>
    </citation>
    <scope>NUCLEOTIDE SEQUENCE</scope>
    <source>
        <strain evidence="9">CCMP1320</strain>
    </source>
</reference>
<evidence type="ECO:0000256" key="7">
    <source>
        <dbReference type="SAM" id="MobiDB-lite"/>
    </source>
</evidence>
<dbReference type="InterPro" id="IPR001054">
    <property type="entry name" value="A/G_cyclase"/>
</dbReference>
<dbReference type="PROSITE" id="PS50125">
    <property type="entry name" value="GUANYLATE_CYCLASE_2"/>
    <property type="match status" value="1"/>
</dbReference>
<evidence type="ECO:0000256" key="2">
    <source>
        <dbReference type="ARBA" id="ARBA00022692"/>
    </source>
</evidence>
<dbReference type="Pfam" id="PF00211">
    <property type="entry name" value="Guanylate_cyc"/>
    <property type="match status" value="1"/>
</dbReference>
<gene>
    <name evidence="9" type="ORF">DTER00134_LOCUS14622</name>
</gene>
<dbReference type="EMBL" id="HBIP01024380">
    <property type="protein sequence ID" value="CAE0499549.1"/>
    <property type="molecule type" value="Transcribed_RNA"/>
</dbReference>
<evidence type="ECO:0000259" key="8">
    <source>
        <dbReference type="PROSITE" id="PS50125"/>
    </source>
</evidence>
<feature type="domain" description="Guanylate cyclase" evidence="8">
    <location>
        <begin position="429"/>
        <end position="573"/>
    </location>
</feature>
<dbReference type="PANTHER" id="PTHR11920:SF335">
    <property type="entry name" value="GUANYLATE CYCLASE"/>
    <property type="match status" value="1"/>
</dbReference>
<keyword evidence="6" id="KW-0456">Lyase</keyword>
<protein>
    <recommendedName>
        <fullName evidence="8">Guanylate cyclase domain-containing protein</fullName>
    </recommendedName>
</protein>
<name>A0A7S3VPK1_DUNTE</name>
<feature type="region of interest" description="Disordered" evidence="7">
    <location>
        <begin position="111"/>
        <end position="139"/>
    </location>
</feature>
<keyword evidence="3" id="KW-0547">Nucleotide-binding</keyword>
<evidence type="ECO:0000256" key="4">
    <source>
        <dbReference type="ARBA" id="ARBA00022989"/>
    </source>
</evidence>
<feature type="compositionally biased region" description="Polar residues" evidence="7">
    <location>
        <begin position="15"/>
        <end position="45"/>
    </location>
</feature>
<evidence type="ECO:0000256" key="3">
    <source>
        <dbReference type="ARBA" id="ARBA00022741"/>
    </source>
</evidence>
<dbReference type="GO" id="GO:0000166">
    <property type="term" value="F:nucleotide binding"/>
    <property type="evidence" value="ECO:0007669"/>
    <property type="project" value="UniProtKB-KW"/>
</dbReference>
<evidence type="ECO:0000256" key="6">
    <source>
        <dbReference type="ARBA" id="ARBA00023239"/>
    </source>
</evidence>
<dbReference type="InterPro" id="IPR050401">
    <property type="entry name" value="Cyclic_nucleotide_synthase"/>
</dbReference>
<dbReference type="GO" id="GO:0004383">
    <property type="term" value="F:guanylate cyclase activity"/>
    <property type="evidence" value="ECO:0007669"/>
    <property type="project" value="TreeGrafter"/>
</dbReference>
<dbReference type="AlphaFoldDB" id="A0A7S3VPK1"/>